<sequence length="80" mass="8716">MAPYNQLNLKRSASRGYVRQVSRTARSRTTWGDQSPPSQASSRRGLRSPRSQSVFPRSSPISTHAVSSAPPPRAKPSPPS</sequence>
<organism evidence="2 3">
    <name type="scientific">Hyaloperonospora arabidopsidis (strain Emoy2)</name>
    <name type="common">Downy mildew agent</name>
    <name type="synonym">Peronospora arabidopsidis</name>
    <dbReference type="NCBI Taxonomy" id="559515"/>
    <lineage>
        <taxon>Eukaryota</taxon>
        <taxon>Sar</taxon>
        <taxon>Stramenopiles</taxon>
        <taxon>Oomycota</taxon>
        <taxon>Peronosporomycetes</taxon>
        <taxon>Peronosporales</taxon>
        <taxon>Peronosporaceae</taxon>
        <taxon>Hyaloperonospora</taxon>
    </lineage>
</organism>
<evidence type="ECO:0000313" key="3">
    <source>
        <dbReference type="Proteomes" id="UP000011713"/>
    </source>
</evidence>
<dbReference type="AlphaFoldDB" id="M4BT42"/>
<reference evidence="3" key="1">
    <citation type="journal article" date="2010" name="Science">
        <title>Signatures of adaptation to obligate biotrophy in the Hyaloperonospora arabidopsidis genome.</title>
        <authorList>
            <person name="Baxter L."/>
            <person name="Tripathy S."/>
            <person name="Ishaque N."/>
            <person name="Boot N."/>
            <person name="Cabral A."/>
            <person name="Kemen E."/>
            <person name="Thines M."/>
            <person name="Ah-Fong A."/>
            <person name="Anderson R."/>
            <person name="Badejoko W."/>
            <person name="Bittner-Eddy P."/>
            <person name="Boore J.L."/>
            <person name="Chibucos M.C."/>
            <person name="Coates M."/>
            <person name="Dehal P."/>
            <person name="Delehaunty K."/>
            <person name="Dong S."/>
            <person name="Downton P."/>
            <person name="Dumas B."/>
            <person name="Fabro G."/>
            <person name="Fronick C."/>
            <person name="Fuerstenberg S.I."/>
            <person name="Fulton L."/>
            <person name="Gaulin E."/>
            <person name="Govers F."/>
            <person name="Hughes L."/>
            <person name="Humphray S."/>
            <person name="Jiang R.H."/>
            <person name="Judelson H."/>
            <person name="Kamoun S."/>
            <person name="Kyung K."/>
            <person name="Meijer H."/>
            <person name="Minx P."/>
            <person name="Morris P."/>
            <person name="Nelson J."/>
            <person name="Phuntumart V."/>
            <person name="Qutob D."/>
            <person name="Rehmany A."/>
            <person name="Rougon-Cardoso A."/>
            <person name="Ryden P."/>
            <person name="Torto-Alalibo T."/>
            <person name="Studholme D."/>
            <person name="Wang Y."/>
            <person name="Win J."/>
            <person name="Wood J."/>
            <person name="Clifton S.W."/>
            <person name="Rogers J."/>
            <person name="Van den Ackerveken G."/>
            <person name="Jones J.D."/>
            <person name="McDowell J.M."/>
            <person name="Beynon J."/>
            <person name="Tyler B.M."/>
        </authorList>
    </citation>
    <scope>NUCLEOTIDE SEQUENCE [LARGE SCALE GENOMIC DNA]</scope>
    <source>
        <strain evidence="3">Emoy2</strain>
    </source>
</reference>
<name>M4BT42_HYAAE</name>
<dbReference type="EnsemblProtists" id="HpaT809627">
    <property type="protein sequence ID" value="HpaP809627"/>
    <property type="gene ID" value="HpaG809627"/>
</dbReference>
<feature type="region of interest" description="Disordered" evidence="1">
    <location>
        <begin position="14"/>
        <end position="80"/>
    </location>
</feature>
<feature type="compositionally biased region" description="Polar residues" evidence="1">
    <location>
        <begin position="49"/>
        <end position="66"/>
    </location>
</feature>
<feature type="compositionally biased region" description="Pro residues" evidence="1">
    <location>
        <begin position="69"/>
        <end position="80"/>
    </location>
</feature>
<protein>
    <submittedName>
        <fullName evidence="2">Uncharacterized protein</fullName>
    </submittedName>
</protein>
<dbReference type="HOGENOM" id="CLU_2594885_0_0_1"/>
<evidence type="ECO:0000313" key="2">
    <source>
        <dbReference type="EnsemblProtists" id="HpaP809627"/>
    </source>
</evidence>
<dbReference type="InParanoid" id="M4BT42"/>
<dbReference type="EMBL" id="ABWE02000278">
    <property type="status" value="NOT_ANNOTATED_CDS"/>
    <property type="molecule type" value="Genomic_DNA"/>
</dbReference>
<reference evidence="2" key="2">
    <citation type="submission" date="2015-06" db="UniProtKB">
        <authorList>
            <consortium name="EnsemblProtists"/>
        </authorList>
    </citation>
    <scope>IDENTIFICATION</scope>
    <source>
        <strain evidence="2">Emoy2</strain>
    </source>
</reference>
<evidence type="ECO:0000256" key="1">
    <source>
        <dbReference type="SAM" id="MobiDB-lite"/>
    </source>
</evidence>
<feature type="compositionally biased region" description="Polar residues" evidence="1">
    <location>
        <begin position="21"/>
        <end position="42"/>
    </location>
</feature>
<accession>M4BT42</accession>
<keyword evidence="3" id="KW-1185">Reference proteome</keyword>
<dbReference type="VEuPathDB" id="FungiDB:HpaG809627"/>
<proteinExistence type="predicted"/>
<dbReference type="Proteomes" id="UP000011713">
    <property type="component" value="Unassembled WGS sequence"/>
</dbReference>